<reference evidence="1" key="1">
    <citation type="submission" date="2020-07" db="EMBL/GenBank/DDBJ databases">
        <title>Huge and variable diversity of episymbiotic CPR bacteria and DPANN archaea in groundwater ecosystems.</title>
        <authorList>
            <person name="He C.Y."/>
            <person name="Keren R."/>
            <person name="Whittaker M."/>
            <person name="Farag I.F."/>
            <person name="Doudna J."/>
            <person name="Cate J.H.D."/>
            <person name="Banfield J.F."/>
        </authorList>
    </citation>
    <scope>NUCLEOTIDE SEQUENCE</scope>
    <source>
        <strain evidence="1">NC_groundwater_1520_Pr4_B-0.1um_53_5</strain>
    </source>
</reference>
<dbReference type="Proteomes" id="UP000736328">
    <property type="component" value="Unassembled WGS sequence"/>
</dbReference>
<sequence>MNYIPLSPKEEEQAKKIVDAAYAVHKKLGPGLLEKVYEVCFCVSIQPQKARRAQNN</sequence>
<organism evidence="1 2">
    <name type="scientific">candidate division TA06 bacterium</name>
    <dbReference type="NCBI Taxonomy" id="2250710"/>
    <lineage>
        <taxon>Bacteria</taxon>
        <taxon>Bacteria division TA06</taxon>
    </lineage>
</organism>
<dbReference type="EMBL" id="JACQXR010000023">
    <property type="protein sequence ID" value="MBI4725988.1"/>
    <property type="molecule type" value="Genomic_DNA"/>
</dbReference>
<accession>A0A933MJI1</accession>
<gene>
    <name evidence="1" type="ORF">HY768_01980</name>
</gene>
<proteinExistence type="predicted"/>
<protein>
    <submittedName>
        <fullName evidence="1">GxxExxY protein</fullName>
    </submittedName>
</protein>
<comment type="caution">
    <text evidence="1">The sequence shown here is derived from an EMBL/GenBank/DDBJ whole genome shotgun (WGS) entry which is preliminary data.</text>
</comment>
<dbReference type="InterPro" id="IPR026350">
    <property type="entry name" value="GxxExxY"/>
</dbReference>
<dbReference type="NCBIfam" id="TIGR04256">
    <property type="entry name" value="GxxExxY"/>
    <property type="match status" value="1"/>
</dbReference>
<evidence type="ECO:0000313" key="2">
    <source>
        <dbReference type="Proteomes" id="UP000736328"/>
    </source>
</evidence>
<dbReference type="Pfam" id="PF13366">
    <property type="entry name" value="PDDEXK_3"/>
    <property type="match status" value="1"/>
</dbReference>
<name>A0A933MJI1_UNCT6</name>
<dbReference type="AlphaFoldDB" id="A0A933MJI1"/>
<evidence type="ECO:0000313" key="1">
    <source>
        <dbReference type="EMBL" id="MBI4725988.1"/>
    </source>
</evidence>